<dbReference type="EMBL" id="JAPFFF010000038">
    <property type="protein sequence ID" value="KAK8842420.1"/>
    <property type="molecule type" value="Genomic_DNA"/>
</dbReference>
<sequence length="395" mass="47027">MEVHEYIKQTKNLQDLLLTFIASQNRINELIDEYQALIDFLQKHNYGQNKKELQQLLSLLCHISNNHCRTPDFFEKIEQIILYLRDSIKQNLSDSIIFNLFKKNKRILLFLFEKEIIPIKDFIPTIQKSPKDYRMYFYNIINPYLDKDTANTIKSELLEIDSNILQNFEHKQKEGENNSYIANLIRSDSIEEFITYVNQTNLSLTTKIISPSIFETNPLLREKKVSLIEYACLYGSIQIFQFLVLNQVPLTTSLWYCVIHSNNAELIHLLEEHHVRTSDGTYEKCLEESIKCHHNDISNYIINSLLKREIEGDFSVYKTIKNVLSYSFKYCNYALVPDNLDIGLVIHYSFHYDNLEFVDFILRHQIIIWTNITIQKKNFFLFRFKKKSLFFMKFI</sequence>
<dbReference type="SUPFAM" id="SSF48403">
    <property type="entry name" value="Ankyrin repeat"/>
    <property type="match status" value="1"/>
</dbReference>
<organism evidence="1 2">
    <name type="scientific">Tritrichomonas musculus</name>
    <dbReference type="NCBI Taxonomy" id="1915356"/>
    <lineage>
        <taxon>Eukaryota</taxon>
        <taxon>Metamonada</taxon>
        <taxon>Parabasalia</taxon>
        <taxon>Tritrichomonadida</taxon>
        <taxon>Tritrichomonadidae</taxon>
        <taxon>Tritrichomonas</taxon>
    </lineage>
</organism>
<reference evidence="1 2" key="1">
    <citation type="submission" date="2024-04" db="EMBL/GenBank/DDBJ databases">
        <title>Tritrichomonas musculus Genome.</title>
        <authorList>
            <person name="Alves-Ferreira E."/>
            <person name="Grigg M."/>
            <person name="Lorenzi H."/>
            <person name="Galac M."/>
        </authorList>
    </citation>
    <scope>NUCLEOTIDE SEQUENCE [LARGE SCALE GENOMIC DNA]</scope>
    <source>
        <strain evidence="1 2">EAF2021</strain>
    </source>
</reference>
<evidence type="ECO:0000313" key="1">
    <source>
        <dbReference type="EMBL" id="KAK8842420.1"/>
    </source>
</evidence>
<evidence type="ECO:0008006" key="3">
    <source>
        <dbReference type="Google" id="ProtNLM"/>
    </source>
</evidence>
<dbReference type="PANTHER" id="PTHR24159">
    <property type="match status" value="1"/>
</dbReference>
<protein>
    <recommendedName>
        <fullName evidence="3">DUF3447 domain-containing protein</fullName>
    </recommendedName>
</protein>
<comment type="caution">
    <text evidence="1">The sequence shown here is derived from an EMBL/GenBank/DDBJ whole genome shotgun (WGS) entry which is preliminary data.</text>
</comment>
<name>A0ABR2HAK0_9EUKA</name>
<dbReference type="Proteomes" id="UP001470230">
    <property type="component" value="Unassembled WGS sequence"/>
</dbReference>
<dbReference type="InterPro" id="IPR036770">
    <property type="entry name" value="Ankyrin_rpt-contain_sf"/>
</dbReference>
<gene>
    <name evidence="1" type="ORF">M9Y10_026003</name>
</gene>
<dbReference type="PANTHER" id="PTHR24159:SF5">
    <property type="entry name" value="ANK_REP_REGION DOMAIN-CONTAINING PROTEIN"/>
    <property type="match status" value="1"/>
</dbReference>
<accession>A0ABR2HAK0</accession>
<evidence type="ECO:0000313" key="2">
    <source>
        <dbReference type="Proteomes" id="UP001470230"/>
    </source>
</evidence>
<proteinExistence type="predicted"/>
<keyword evidence="2" id="KW-1185">Reference proteome</keyword>